<dbReference type="PANTHER" id="PTHR21496">
    <property type="entry name" value="FERREDOXIN-RELATED"/>
    <property type="match status" value="1"/>
</dbReference>
<dbReference type="Gene3D" id="2.102.10.10">
    <property type="entry name" value="Rieske [2Fe-2S] iron-sulphur domain"/>
    <property type="match status" value="1"/>
</dbReference>
<keyword evidence="4" id="KW-0411">Iron-sulfur</keyword>
<dbReference type="InterPro" id="IPR036922">
    <property type="entry name" value="Rieske_2Fe-2S_sf"/>
</dbReference>
<keyword evidence="9" id="KW-1185">Reference proteome</keyword>
<name>A0A7X1FVH3_9SPHN</name>
<dbReference type="SUPFAM" id="SSF50022">
    <property type="entry name" value="ISP domain"/>
    <property type="match status" value="1"/>
</dbReference>
<comment type="similarity">
    <text evidence="6">Belongs to the bacterial ring-hydroxylating dioxygenase ferredoxin component family.</text>
</comment>
<comment type="cofactor">
    <cofactor evidence="5">
        <name>[2Fe-2S] cluster</name>
        <dbReference type="ChEBI" id="CHEBI:190135"/>
    </cofactor>
</comment>
<accession>A0A7X1FVH3</accession>
<protein>
    <submittedName>
        <fullName evidence="8">Non-heme iron oxygenase ferredoxin subunit</fullName>
    </submittedName>
</protein>
<evidence type="ECO:0000256" key="1">
    <source>
        <dbReference type="ARBA" id="ARBA00022714"/>
    </source>
</evidence>
<dbReference type="Proteomes" id="UP000566813">
    <property type="component" value="Unassembled WGS sequence"/>
</dbReference>
<dbReference type="Pfam" id="PF00355">
    <property type="entry name" value="Rieske"/>
    <property type="match status" value="1"/>
</dbReference>
<sequence>MWVKVLDSSELADGEMAGAQVGELAFALFRVDGAVFATSNICTHQYALMTDGYFDGALIECPLHQALFDVKTGAVIEGPTDKALTCFPAEEREDGIYVRLD</sequence>
<evidence type="ECO:0000256" key="5">
    <source>
        <dbReference type="ARBA" id="ARBA00034078"/>
    </source>
</evidence>
<evidence type="ECO:0000313" key="9">
    <source>
        <dbReference type="Proteomes" id="UP000566813"/>
    </source>
</evidence>
<keyword evidence="2" id="KW-0479">Metal-binding</keyword>
<evidence type="ECO:0000313" key="8">
    <source>
        <dbReference type="EMBL" id="MBC2667132.1"/>
    </source>
</evidence>
<dbReference type="EMBL" id="JACLAW010000015">
    <property type="protein sequence ID" value="MBC2667132.1"/>
    <property type="molecule type" value="Genomic_DNA"/>
</dbReference>
<proteinExistence type="inferred from homology"/>
<evidence type="ECO:0000256" key="3">
    <source>
        <dbReference type="ARBA" id="ARBA00023004"/>
    </source>
</evidence>
<dbReference type="PROSITE" id="PS51296">
    <property type="entry name" value="RIESKE"/>
    <property type="match status" value="1"/>
</dbReference>
<reference evidence="8 9" key="1">
    <citation type="submission" date="2020-08" db="EMBL/GenBank/DDBJ databases">
        <title>The genome sequence of type strain Novosphingobium flavum NBRC 111647.</title>
        <authorList>
            <person name="Liu Y."/>
        </authorList>
    </citation>
    <scope>NUCLEOTIDE SEQUENCE [LARGE SCALE GENOMIC DNA]</scope>
    <source>
        <strain evidence="8 9">NBRC 111647</strain>
    </source>
</reference>
<evidence type="ECO:0000256" key="6">
    <source>
        <dbReference type="ARBA" id="ARBA00038001"/>
    </source>
</evidence>
<dbReference type="GO" id="GO:0046872">
    <property type="term" value="F:metal ion binding"/>
    <property type="evidence" value="ECO:0007669"/>
    <property type="project" value="UniProtKB-KW"/>
</dbReference>
<dbReference type="InterPro" id="IPR017941">
    <property type="entry name" value="Rieske_2Fe-2S"/>
</dbReference>
<evidence type="ECO:0000259" key="7">
    <source>
        <dbReference type="PROSITE" id="PS51296"/>
    </source>
</evidence>
<organism evidence="8 9">
    <name type="scientific">Novosphingobium flavum</name>
    <dbReference type="NCBI Taxonomy" id="1778672"/>
    <lineage>
        <taxon>Bacteria</taxon>
        <taxon>Pseudomonadati</taxon>
        <taxon>Pseudomonadota</taxon>
        <taxon>Alphaproteobacteria</taxon>
        <taxon>Sphingomonadales</taxon>
        <taxon>Sphingomonadaceae</taxon>
        <taxon>Novosphingobium</taxon>
    </lineage>
</organism>
<gene>
    <name evidence="8" type="ORF">H7F51_16555</name>
</gene>
<evidence type="ECO:0000256" key="2">
    <source>
        <dbReference type="ARBA" id="ARBA00022723"/>
    </source>
</evidence>
<dbReference type="GO" id="GO:0051537">
    <property type="term" value="F:2 iron, 2 sulfur cluster binding"/>
    <property type="evidence" value="ECO:0007669"/>
    <property type="project" value="UniProtKB-KW"/>
</dbReference>
<dbReference type="PANTHER" id="PTHR21496:SF0">
    <property type="entry name" value="RIESKE DOMAIN-CONTAINING PROTEIN"/>
    <property type="match status" value="1"/>
</dbReference>
<dbReference type="RefSeq" id="WP_185665431.1">
    <property type="nucleotide sequence ID" value="NZ_JACLAW010000015.1"/>
</dbReference>
<keyword evidence="3" id="KW-0408">Iron</keyword>
<dbReference type="AlphaFoldDB" id="A0A7X1FVH3"/>
<feature type="domain" description="Rieske" evidence="7">
    <location>
        <begin position="3"/>
        <end position="98"/>
    </location>
</feature>
<dbReference type="CDD" id="cd03528">
    <property type="entry name" value="Rieske_RO_ferredoxin"/>
    <property type="match status" value="1"/>
</dbReference>
<keyword evidence="1" id="KW-0001">2Fe-2S</keyword>
<comment type="caution">
    <text evidence="8">The sequence shown here is derived from an EMBL/GenBank/DDBJ whole genome shotgun (WGS) entry which is preliminary data.</text>
</comment>
<evidence type="ECO:0000256" key="4">
    <source>
        <dbReference type="ARBA" id="ARBA00023014"/>
    </source>
</evidence>